<evidence type="ECO:0000256" key="1">
    <source>
        <dbReference type="ARBA" id="ARBA00001974"/>
    </source>
</evidence>
<dbReference type="AlphaFoldDB" id="A0AAV3S291"/>
<sequence length="477" mass="54199">MYSSILESGEQNPRWVNSTSLKPLFIITPKFAWEIQATVTCSKEHGLRVRVRSGGHDYEGLSYRCDVDFVVIDLINFRSINVDMEKETAWIESGATLGEMYYNIAKESRVHGYPAGLCQSVGVGGDFSGGGIGTMMRKYGLAADNIIDAELVDVNGRILDREEMGEDLFWAIRGGGASSFGVITAWKVKLVQVPPRVTAFTIHKKMDQEGKELVFRWQSIADRFPQELFLRVIVQNVVAHGYSVEAGPVEALFNSLFLGPKEELLAVMKESFPELGLQEQDCEEMSWIESVLYFYGGYKRGESLDVLLNRTDPFKGYFKAKSDFVQKPIPITALEGMTQRLSKKALVYVNIDPLGGRLDEIPETELPFPHRKGNLFNIQYFVKWKENSDMEANDRIDWMKELYDFMEPYVCQSPRSAYLNYRDLDIGNNLPGKSSYLQAKIWGEKYFKGNFERLATIKSRVDAENFFQNVQSIPPIS</sequence>
<comment type="caution">
    <text evidence="11">The sequence shown here is derived from an EMBL/GenBank/DDBJ whole genome shotgun (WGS) entry which is preliminary data.</text>
</comment>
<keyword evidence="5" id="KW-0285">Flavoprotein</keyword>
<dbReference type="Gene3D" id="3.30.465.10">
    <property type="match status" value="1"/>
</dbReference>
<dbReference type="InterPro" id="IPR016169">
    <property type="entry name" value="FAD-bd_PCMH_sub2"/>
</dbReference>
<comment type="pathway">
    <text evidence="2">Alkaloid biosynthesis.</text>
</comment>
<comment type="cofactor">
    <cofactor evidence="1">
        <name>FAD</name>
        <dbReference type="ChEBI" id="CHEBI:57692"/>
    </cofactor>
</comment>
<name>A0AAV3S291_LITER</name>
<evidence type="ECO:0000256" key="8">
    <source>
        <dbReference type="ARBA" id="ARBA00023002"/>
    </source>
</evidence>
<evidence type="ECO:0000313" key="12">
    <source>
        <dbReference type="Proteomes" id="UP001454036"/>
    </source>
</evidence>
<feature type="domain" description="FAD-binding PCMH-type" evidence="10">
    <location>
        <begin position="19"/>
        <end position="193"/>
    </location>
</feature>
<dbReference type="Proteomes" id="UP001454036">
    <property type="component" value="Unassembled WGS sequence"/>
</dbReference>
<organism evidence="11 12">
    <name type="scientific">Lithospermum erythrorhizon</name>
    <name type="common">Purple gromwell</name>
    <name type="synonym">Lithospermum officinale var. erythrorhizon</name>
    <dbReference type="NCBI Taxonomy" id="34254"/>
    <lineage>
        <taxon>Eukaryota</taxon>
        <taxon>Viridiplantae</taxon>
        <taxon>Streptophyta</taxon>
        <taxon>Embryophyta</taxon>
        <taxon>Tracheophyta</taxon>
        <taxon>Spermatophyta</taxon>
        <taxon>Magnoliopsida</taxon>
        <taxon>eudicotyledons</taxon>
        <taxon>Gunneridae</taxon>
        <taxon>Pentapetalae</taxon>
        <taxon>asterids</taxon>
        <taxon>lamiids</taxon>
        <taxon>Boraginales</taxon>
        <taxon>Boraginaceae</taxon>
        <taxon>Boraginoideae</taxon>
        <taxon>Lithospermeae</taxon>
        <taxon>Lithospermum</taxon>
    </lineage>
</organism>
<keyword evidence="6" id="KW-0732">Signal</keyword>
<proteinExistence type="inferred from homology"/>
<dbReference type="Pfam" id="PF01565">
    <property type="entry name" value="FAD_binding_4"/>
    <property type="match status" value="1"/>
</dbReference>
<dbReference type="PROSITE" id="PS00862">
    <property type="entry name" value="OX2_COVAL_FAD"/>
    <property type="match status" value="1"/>
</dbReference>
<dbReference type="InterPro" id="IPR036318">
    <property type="entry name" value="FAD-bd_PCMH-like_sf"/>
</dbReference>
<evidence type="ECO:0000256" key="2">
    <source>
        <dbReference type="ARBA" id="ARBA00004913"/>
    </source>
</evidence>
<dbReference type="Gene3D" id="3.30.43.10">
    <property type="entry name" value="Uridine Diphospho-n-acetylenolpyruvylglucosamine Reductase, domain 2"/>
    <property type="match status" value="1"/>
</dbReference>
<dbReference type="SUPFAM" id="SSF56176">
    <property type="entry name" value="FAD-binding/transporter-associated domain-like"/>
    <property type="match status" value="1"/>
</dbReference>
<evidence type="ECO:0000313" key="11">
    <source>
        <dbReference type="EMBL" id="GAA0186286.1"/>
    </source>
</evidence>
<dbReference type="PROSITE" id="PS51387">
    <property type="entry name" value="FAD_PCMH"/>
    <property type="match status" value="1"/>
</dbReference>
<accession>A0AAV3S291</accession>
<dbReference type="InterPro" id="IPR006094">
    <property type="entry name" value="Oxid_FAD_bind_N"/>
</dbReference>
<dbReference type="InterPro" id="IPR016167">
    <property type="entry name" value="FAD-bd_PCMH_sub1"/>
</dbReference>
<protein>
    <recommendedName>
        <fullName evidence="10">FAD-binding PCMH-type domain-containing protein</fullName>
    </recommendedName>
</protein>
<evidence type="ECO:0000256" key="4">
    <source>
        <dbReference type="ARBA" id="ARBA00022589"/>
    </source>
</evidence>
<evidence type="ECO:0000256" key="3">
    <source>
        <dbReference type="ARBA" id="ARBA00005466"/>
    </source>
</evidence>
<keyword evidence="7" id="KW-0274">FAD</keyword>
<evidence type="ECO:0000259" key="10">
    <source>
        <dbReference type="PROSITE" id="PS51387"/>
    </source>
</evidence>
<evidence type="ECO:0000256" key="7">
    <source>
        <dbReference type="ARBA" id="ARBA00022827"/>
    </source>
</evidence>
<dbReference type="GO" id="GO:0071949">
    <property type="term" value="F:FAD binding"/>
    <property type="evidence" value="ECO:0007669"/>
    <property type="project" value="InterPro"/>
</dbReference>
<dbReference type="InterPro" id="IPR016166">
    <property type="entry name" value="FAD-bd_PCMH"/>
</dbReference>
<evidence type="ECO:0000256" key="5">
    <source>
        <dbReference type="ARBA" id="ARBA00022630"/>
    </source>
</evidence>
<reference evidence="11 12" key="1">
    <citation type="submission" date="2024-01" db="EMBL/GenBank/DDBJ databases">
        <title>The complete chloroplast genome sequence of Lithospermum erythrorhizon: insights into the phylogenetic relationship among Boraginaceae species and the maternal lineages of purple gromwells.</title>
        <authorList>
            <person name="Okada T."/>
            <person name="Watanabe K."/>
        </authorList>
    </citation>
    <scope>NUCLEOTIDE SEQUENCE [LARGE SCALE GENOMIC DNA]</scope>
</reference>
<dbReference type="Pfam" id="PF08031">
    <property type="entry name" value="BBE"/>
    <property type="match status" value="1"/>
</dbReference>
<keyword evidence="8" id="KW-0560">Oxidoreductase</keyword>
<keyword evidence="12" id="KW-1185">Reference proteome</keyword>
<dbReference type="Gene3D" id="3.40.462.20">
    <property type="match status" value="1"/>
</dbReference>
<evidence type="ECO:0000256" key="6">
    <source>
        <dbReference type="ARBA" id="ARBA00022729"/>
    </source>
</evidence>
<dbReference type="InterPro" id="IPR012951">
    <property type="entry name" value="BBE"/>
</dbReference>
<dbReference type="GO" id="GO:0016491">
    <property type="term" value="F:oxidoreductase activity"/>
    <property type="evidence" value="ECO:0007669"/>
    <property type="project" value="UniProtKB-KW"/>
</dbReference>
<dbReference type="PANTHER" id="PTHR32448">
    <property type="entry name" value="OS08G0158400 PROTEIN"/>
    <property type="match status" value="1"/>
</dbReference>
<dbReference type="EMBL" id="BAABME010013539">
    <property type="protein sequence ID" value="GAA0186286.1"/>
    <property type="molecule type" value="Genomic_DNA"/>
</dbReference>
<comment type="similarity">
    <text evidence="3">Belongs to the oxygen-dependent FAD-linked oxidoreductase family.</text>
</comment>
<keyword evidence="4" id="KW-0017">Alkaloid metabolism</keyword>
<evidence type="ECO:0000256" key="9">
    <source>
        <dbReference type="ARBA" id="ARBA00023180"/>
    </source>
</evidence>
<keyword evidence="9" id="KW-0325">Glycoprotein</keyword>
<gene>
    <name evidence="11" type="ORF">LIER_33574</name>
</gene>
<dbReference type="InterPro" id="IPR006093">
    <property type="entry name" value="Oxy_OxRdtase_FAD_BS"/>
</dbReference>